<comment type="miscellaneous">
    <text evidence="10">In the RecBCD complex, RecB has a slow 3'-5' helicase, an exonuclease activity and loads RecA onto ssDNA, RecD has a fast 5'-3' helicase activity, while RecC stimulates the ATPase and processivity of the RecB helicase and contributes to recognition of the Chi site.</text>
</comment>
<dbReference type="NCBIfam" id="TIGR01450">
    <property type="entry name" value="recC"/>
    <property type="match status" value="1"/>
</dbReference>
<dbReference type="Gene3D" id="3.40.50.10930">
    <property type="match status" value="1"/>
</dbReference>
<gene>
    <name evidence="10 12" type="primary">recC</name>
    <name evidence="12" type="ORF">MECH1_V1_1471</name>
</gene>
<keyword evidence="5 10" id="KW-0347">Helicase</keyword>
<dbReference type="SUPFAM" id="SSF52980">
    <property type="entry name" value="Restriction endonuclease-like"/>
    <property type="match status" value="1"/>
</dbReference>
<evidence type="ECO:0000256" key="4">
    <source>
        <dbReference type="ARBA" id="ARBA00022801"/>
    </source>
</evidence>
<dbReference type="InterPro" id="IPR041500">
    <property type="entry name" value="RecC_C"/>
</dbReference>
<dbReference type="InterPro" id="IPR011335">
    <property type="entry name" value="Restrct_endonuc-II-like"/>
</dbReference>
<comment type="function">
    <text evidence="10">A helicase/nuclease that prepares dsDNA breaks (DSB) for recombinational DNA repair. Binds to DSBs and unwinds DNA via a highly rapid and processive ATP-dependent bidirectional helicase activity. Unwinds dsDNA until it encounters a Chi (crossover hotspot instigator) sequence from the 3' direction. Cuts ssDNA a few nucleotides 3' to the Chi site. The properties and activities of the enzyme are changed at Chi. The Chi-altered holoenzyme produces a long 3'-ssDNA overhang and facilitates RecA-binding to the ssDNA for homologous DNA recombination and repair. Holoenzyme degrades any linearized DNA that is unable to undergo homologous recombination. In the holoenzyme this subunit recognizes the wild-type Chi sequence, and when added to isolated RecB increases its ATP-dependent helicase processivity.</text>
</comment>
<evidence type="ECO:0000256" key="3">
    <source>
        <dbReference type="ARBA" id="ARBA00022763"/>
    </source>
</evidence>
<dbReference type="InterPro" id="IPR013986">
    <property type="entry name" value="DExx_box_DNA_helicase_dom_sf"/>
</dbReference>
<sequence length="1085" mass="121403">MLRLYQSNRLERLAQALAADYRPPPSPFEPDVVLVPSRGLGRWLALRLAERLGICGNLRFMLPAEWIWELVRALFGELPRRSPFSADVLSFRIMAWLGREDHLARAPRLAHYLHNGGELRRWQLARRIADTFDQYLVYREDWILAWERGETLGLGGDEAWQALLWRDLVGAAPALHRARLMSQLLARLAQAAAPDRGRLPGRLAVFGLSTLPPVFLEVLRALGAHLEVTVYALNPCREYWGEIRDVREIGRLAGDRRPEEVYLEVGHPLLASLGKQGREFFDALADSAETYDLFDANPPRDTLLHLLQADILELVDRKTAGPVTMAPDGSVQIHVCHSPMREVEVLRDQLLALFDADRSLTPGDVAVLAPDIEKYAPFIEAVFAEGGDAPRIPFSIADRGLAQQHPLLQTFLDLLDLPHSRLGADAVLGLLNQAAVLRRFGLAAEDLPQLRDWVRAVGARWGRDGDHRAQHGVPGTHRHTWRDALQRLMLGYALPRELAGDGLSLFGETAPYDEVEGSQGLILGRFAEFLETLFEWSDRLREARPPAQWADTLNALADRMLDPRGNDETVLLALRASLEALRELAEQAEFRDPLTIGTVKHWLAARLAQPSGTGGLFTGEVSFSALVPLRSLPFRVIALIGLDYEAFPRHRHPPGFDLMARHPRRGDRSRRLDDRYLFLETLLSARDRLYISYVGRSIRDNSEQPPSPLVSELLDVIKQSVRLPGDIEAHLVTEHPLQPFDPAYFSGDPRRPGYSALWLGAARWIGRGEKGSAPLFSEALPEPDAAWRTLDPDSLAYFFSHPARFLLRRRLNLSLEAGDTELDNREPFALDYAAREAIRRDLVQLLRRQRDSRAALRLAEAQGLLPHGPFGAALHARERHRVETLVARLLDDWDAPRLEPLAVALEADGVCLRGQLAGITRHGLCEFSFDDPKPSQLIRLWLRHLMLCLAAPEGVAKRSVLHTPGKTTVFQAVADPAAELAKFLSAYWRGLGWPLPFFPKSSYGYARARLFPPKRLAADTVRDYALRQARSLWAGSEHGPGEGDNAYLVAVYRTTDPLDETFETLALELLGPMLQALAAGDSAPP</sequence>
<dbReference type="GO" id="GO:0008854">
    <property type="term" value="F:exodeoxyribonuclease V activity"/>
    <property type="evidence" value="ECO:0007669"/>
    <property type="project" value="UniProtKB-EC"/>
</dbReference>
<evidence type="ECO:0000313" key="12">
    <source>
        <dbReference type="EMBL" id="CAL1240247.1"/>
    </source>
</evidence>
<evidence type="ECO:0000256" key="9">
    <source>
        <dbReference type="ARBA" id="ARBA00023204"/>
    </source>
</evidence>
<keyword evidence="8 10" id="KW-0238">DNA-binding</keyword>
<dbReference type="PIRSF" id="PIRSF000980">
    <property type="entry name" value="RecC"/>
    <property type="match status" value="1"/>
</dbReference>
<dbReference type="Gene3D" id="3.40.50.300">
    <property type="entry name" value="P-loop containing nucleotide triphosphate hydrolases"/>
    <property type="match status" value="2"/>
</dbReference>
<evidence type="ECO:0000256" key="2">
    <source>
        <dbReference type="ARBA" id="ARBA00022741"/>
    </source>
</evidence>
<keyword evidence="4 10" id="KW-0378">Hydrolase</keyword>
<dbReference type="RefSeq" id="WP_348759916.1">
    <property type="nucleotide sequence ID" value="NZ_OZ026884.1"/>
</dbReference>
<evidence type="ECO:0000256" key="1">
    <source>
        <dbReference type="ARBA" id="ARBA00022722"/>
    </source>
</evidence>
<evidence type="ECO:0000256" key="8">
    <source>
        <dbReference type="ARBA" id="ARBA00023125"/>
    </source>
</evidence>
<protein>
    <recommendedName>
        <fullName evidence="10">RecBCD enzyme subunit RecC</fullName>
    </recommendedName>
    <alternativeName>
        <fullName evidence="10">Exonuclease V subunit RecC</fullName>
        <shortName evidence="10">ExoV subunit RecC</shortName>
    </alternativeName>
    <alternativeName>
        <fullName evidence="10">Helicase/nuclease RecBCD subunit RecC</fullName>
    </alternativeName>
</protein>
<evidence type="ECO:0000256" key="6">
    <source>
        <dbReference type="ARBA" id="ARBA00022839"/>
    </source>
</evidence>
<evidence type="ECO:0000256" key="10">
    <source>
        <dbReference type="HAMAP-Rule" id="MF_01486"/>
    </source>
</evidence>
<evidence type="ECO:0000256" key="5">
    <source>
        <dbReference type="ARBA" id="ARBA00022806"/>
    </source>
</evidence>
<comment type="similarity">
    <text evidence="10">Belongs to the RecC family.</text>
</comment>
<proteinExistence type="inferred from homology"/>
<dbReference type="Gene3D" id="1.10.10.160">
    <property type="match status" value="1"/>
</dbReference>
<dbReference type="EMBL" id="OZ026884">
    <property type="protein sequence ID" value="CAL1240247.1"/>
    <property type="molecule type" value="Genomic_DNA"/>
</dbReference>
<dbReference type="PANTHER" id="PTHR30591">
    <property type="entry name" value="RECBCD ENZYME SUBUNIT RECC"/>
    <property type="match status" value="1"/>
</dbReference>
<dbReference type="Pfam" id="PF04257">
    <property type="entry name" value="Exonuc_V_gamma"/>
    <property type="match status" value="1"/>
</dbReference>
<name>A0ABP1C8T5_9GAMM</name>
<keyword evidence="7 10" id="KW-0067">ATP-binding</keyword>
<dbReference type="InterPro" id="IPR006697">
    <property type="entry name" value="RecC"/>
</dbReference>
<keyword evidence="3 10" id="KW-0227">DNA damage</keyword>
<keyword evidence="13" id="KW-1185">Reference proteome</keyword>
<dbReference type="PANTHER" id="PTHR30591:SF1">
    <property type="entry name" value="RECBCD ENZYME SUBUNIT RECC"/>
    <property type="match status" value="1"/>
</dbReference>
<comment type="subunit">
    <text evidence="10">Heterotrimer of RecB, RecC and RecD. All subunits contribute to DNA-binding.</text>
</comment>
<accession>A0ABP1C8T5</accession>
<evidence type="ECO:0000259" key="11">
    <source>
        <dbReference type="Pfam" id="PF17946"/>
    </source>
</evidence>
<keyword evidence="6 10" id="KW-0269">Exonuclease</keyword>
<dbReference type="SUPFAM" id="SSF52540">
    <property type="entry name" value="P-loop containing nucleoside triphosphate hydrolases"/>
    <property type="match status" value="2"/>
</dbReference>
<keyword evidence="2 10" id="KW-0547">Nucleotide-binding</keyword>
<dbReference type="Pfam" id="PF17946">
    <property type="entry name" value="RecC_C"/>
    <property type="match status" value="1"/>
</dbReference>
<keyword evidence="1 10" id="KW-0540">Nuclease</keyword>
<organism evidence="12 13">
    <name type="scientific">Candidatus Methylocalor cossyra</name>
    <dbReference type="NCBI Taxonomy" id="3108543"/>
    <lineage>
        <taxon>Bacteria</taxon>
        <taxon>Pseudomonadati</taxon>
        <taxon>Pseudomonadota</taxon>
        <taxon>Gammaproteobacteria</taxon>
        <taxon>Methylococcales</taxon>
        <taxon>Methylococcaceae</taxon>
        <taxon>Candidatus Methylocalor</taxon>
    </lineage>
</organism>
<feature type="domain" description="RecC C-terminal" evidence="11">
    <location>
        <begin position="787"/>
        <end position="1009"/>
    </location>
</feature>
<keyword evidence="9 10" id="KW-0234">DNA repair</keyword>
<dbReference type="HAMAP" id="MF_01486">
    <property type="entry name" value="RecC"/>
    <property type="match status" value="1"/>
</dbReference>
<dbReference type="InterPro" id="IPR027417">
    <property type="entry name" value="P-loop_NTPase"/>
</dbReference>
<dbReference type="Proteomes" id="UP001497493">
    <property type="component" value="Chromosome"/>
</dbReference>
<reference evidence="12 13" key="1">
    <citation type="submission" date="2024-04" db="EMBL/GenBank/DDBJ databases">
        <authorList>
            <person name="Cremers G."/>
        </authorList>
    </citation>
    <scope>NUCLEOTIDE SEQUENCE [LARGE SCALE GENOMIC DNA]</scope>
    <source>
        <strain evidence="12">MeCH1-AG</strain>
    </source>
</reference>
<evidence type="ECO:0000313" key="13">
    <source>
        <dbReference type="Proteomes" id="UP001497493"/>
    </source>
</evidence>
<evidence type="ECO:0000256" key="7">
    <source>
        <dbReference type="ARBA" id="ARBA00022840"/>
    </source>
</evidence>
<dbReference type="Gene3D" id="1.10.10.990">
    <property type="match status" value="1"/>
</dbReference>